<name>A0A0P0XNV0_ORYSJ</name>
<reference evidence="2" key="1">
    <citation type="journal article" date="2005" name="Nature">
        <title>The map-based sequence of the rice genome.</title>
        <authorList>
            <consortium name="International rice genome sequencing project (IRGSP)"/>
            <person name="Matsumoto T."/>
            <person name="Wu J."/>
            <person name="Kanamori H."/>
            <person name="Katayose Y."/>
            <person name="Fujisawa M."/>
            <person name="Namiki N."/>
            <person name="Mizuno H."/>
            <person name="Yamamoto K."/>
            <person name="Antonio B.A."/>
            <person name="Baba T."/>
            <person name="Sakata K."/>
            <person name="Nagamura Y."/>
            <person name="Aoki H."/>
            <person name="Arikawa K."/>
            <person name="Arita K."/>
            <person name="Bito T."/>
            <person name="Chiden Y."/>
            <person name="Fujitsuka N."/>
            <person name="Fukunaka R."/>
            <person name="Hamada M."/>
            <person name="Harada C."/>
            <person name="Hayashi A."/>
            <person name="Hijishita S."/>
            <person name="Honda M."/>
            <person name="Hosokawa S."/>
            <person name="Ichikawa Y."/>
            <person name="Idonuma A."/>
            <person name="Iijima M."/>
            <person name="Ikeda M."/>
            <person name="Ikeno M."/>
            <person name="Ito K."/>
            <person name="Ito S."/>
            <person name="Ito T."/>
            <person name="Ito Y."/>
            <person name="Ito Y."/>
            <person name="Iwabuchi A."/>
            <person name="Kamiya K."/>
            <person name="Karasawa W."/>
            <person name="Kurita K."/>
            <person name="Katagiri S."/>
            <person name="Kikuta A."/>
            <person name="Kobayashi H."/>
            <person name="Kobayashi N."/>
            <person name="Machita K."/>
            <person name="Maehara T."/>
            <person name="Masukawa M."/>
            <person name="Mizubayashi T."/>
            <person name="Mukai Y."/>
            <person name="Nagasaki H."/>
            <person name="Nagata Y."/>
            <person name="Naito S."/>
            <person name="Nakashima M."/>
            <person name="Nakama Y."/>
            <person name="Nakamichi Y."/>
            <person name="Nakamura M."/>
            <person name="Meguro A."/>
            <person name="Negishi M."/>
            <person name="Ohta I."/>
            <person name="Ohta T."/>
            <person name="Okamoto M."/>
            <person name="Ono N."/>
            <person name="Saji S."/>
            <person name="Sakaguchi M."/>
            <person name="Sakai K."/>
            <person name="Shibata M."/>
            <person name="Shimokawa T."/>
            <person name="Song J."/>
            <person name="Takazaki Y."/>
            <person name="Terasawa K."/>
            <person name="Tsugane M."/>
            <person name="Tsuji K."/>
            <person name="Ueda S."/>
            <person name="Waki K."/>
            <person name="Yamagata H."/>
            <person name="Yamamoto M."/>
            <person name="Yamamoto S."/>
            <person name="Yamane H."/>
            <person name="Yoshiki S."/>
            <person name="Yoshihara R."/>
            <person name="Yukawa K."/>
            <person name="Zhong H."/>
            <person name="Yano M."/>
            <person name="Yuan Q."/>
            <person name="Ouyang S."/>
            <person name="Liu J."/>
            <person name="Jones K.M."/>
            <person name="Gansberger K."/>
            <person name="Moffat K."/>
            <person name="Hill J."/>
            <person name="Bera J."/>
            <person name="Fadrosh D."/>
            <person name="Jin S."/>
            <person name="Johri S."/>
            <person name="Kim M."/>
            <person name="Overton L."/>
            <person name="Reardon M."/>
            <person name="Tsitrin T."/>
            <person name="Vuong H."/>
            <person name="Weaver B."/>
            <person name="Ciecko A."/>
            <person name="Tallon L."/>
            <person name="Jackson J."/>
            <person name="Pai G."/>
            <person name="Aken S.V."/>
            <person name="Utterback T."/>
            <person name="Reidmuller S."/>
            <person name="Feldblyum T."/>
            <person name="Hsiao J."/>
            <person name="Zismann V."/>
            <person name="Iobst S."/>
            <person name="de Vazeille A.R."/>
            <person name="Buell C.R."/>
            <person name="Ying K."/>
            <person name="Li Y."/>
            <person name="Lu T."/>
            <person name="Huang Y."/>
            <person name="Zhao Q."/>
            <person name="Feng Q."/>
            <person name="Zhang L."/>
            <person name="Zhu J."/>
            <person name="Weng Q."/>
            <person name="Mu J."/>
            <person name="Lu Y."/>
            <person name="Fan D."/>
            <person name="Liu Y."/>
            <person name="Guan J."/>
            <person name="Zhang Y."/>
            <person name="Yu S."/>
            <person name="Liu X."/>
            <person name="Zhang Y."/>
            <person name="Hong G."/>
            <person name="Han B."/>
            <person name="Choisne N."/>
            <person name="Demange N."/>
            <person name="Orjeda G."/>
            <person name="Samain S."/>
            <person name="Cattolico L."/>
            <person name="Pelletier E."/>
            <person name="Couloux A."/>
            <person name="Segurens B."/>
            <person name="Wincker P."/>
            <person name="D'Hont A."/>
            <person name="Scarpelli C."/>
            <person name="Weissenbach J."/>
            <person name="Salanoubat M."/>
            <person name="Quetier F."/>
            <person name="Yu Y."/>
            <person name="Kim H.R."/>
            <person name="Rambo T."/>
            <person name="Currie J."/>
            <person name="Collura K."/>
            <person name="Luo M."/>
            <person name="Yang T."/>
            <person name="Ammiraju J.S.S."/>
            <person name="Engler F."/>
            <person name="Soderlund C."/>
            <person name="Wing R.A."/>
            <person name="Palmer L.E."/>
            <person name="de la Bastide M."/>
            <person name="Spiegel L."/>
            <person name="Nascimento L."/>
            <person name="Zutavern T."/>
            <person name="O'Shaughnessy A."/>
            <person name="Dike S."/>
            <person name="Dedhia N."/>
            <person name="Preston R."/>
            <person name="Balija V."/>
            <person name="McCombie W.R."/>
            <person name="Chow T."/>
            <person name="Chen H."/>
            <person name="Chung M."/>
            <person name="Chen C."/>
            <person name="Shaw J."/>
            <person name="Wu H."/>
            <person name="Hsiao K."/>
            <person name="Chao Y."/>
            <person name="Chu M."/>
            <person name="Cheng C."/>
            <person name="Hour A."/>
            <person name="Lee P."/>
            <person name="Lin S."/>
            <person name="Lin Y."/>
            <person name="Liou J."/>
            <person name="Liu S."/>
            <person name="Hsing Y."/>
            <person name="Raghuvanshi S."/>
            <person name="Mohanty A."/>
            <person name="Bharti A.K."/>
            <person name="Gaur A."/>
            <person name="Gupta V."/>
            <person name="Kumar D."/>
            <person name="Ravi V."/>
            <person name="Vij S."/>
            <person name="Kapur A."/>
            <person name="Khurana P."/>
            <person name="Khurana P."/>
            <person name="Khurana J.P."/>
            <person name="Tyagi A.K."/>
            <person name="Gaikwad K."/>
            <person name="Singh A."/>
            <person name="Dalal V."/>
            <person name="Srivastava S."/>
            <person name="Dixit A."/>
            <person name="Pal A.K."/>
            <person name="Ghazi I.A."/>
            <person name="Yadav M."/>
            <person name="Pandit A."/>
            <person name="Bhargava A."/>
            <person name="Sureshbabu K."/>
            <person name="Batra K."/>
            <person name="Sharma T.R."/>
            <person name="Mohapatra T."/>
            <person name="Singh N.K."/>
            <person name="Messing J."/>
            <person name="Nelson A.B."/>
            <person name="Fuks G."/>
            <person name="Kavchok S."/>
            <person name="Keizer G."/>
            <person name="Linton E."/>
            <person name="Llaca V."/>
            <person name="Song R."/>
            <person name="Tanyolac B."/>
            <person name="Young S."/>
            <person name="Ho-Il K."/>
            <person name="Hahn J.H."/>
            <person name="Sangsakoo G."/>
            <person name="Vanavichit A."/>
            <person name="de Mattos Luiz.A.T."/>
            <person name="Zimmer P.D."/>
            <person name="Malone G."/>
            <person name="Dellagostin O."/>
            <person name="de Oliveira A.C."/>
            <person name="Bevan M."/>
            <person name="Bancroft I."/>
            <person name="Minx P."/>
            <person name="Cordum H."/>
            <person name="Wilson R."/>
            <person name="Cheng Z."/>
            <person name="Jin W."/>
            <person name="Jiang J."/>
            <person name="Leong S.A."/>
            <person name="Iwama H."/>
            <person name="Gojobori T."/>
            <person name="Itoh T."/>
            <person name="Niimura Y."/>
            <person name="Fujii Y."/>
            <person name="Habara T."/>
            <person name="Sakai H."/>
            <person name="Sato Y."/>
            <person name="Wilson G."/>
            <person name="Kumar K."/>
            <person name="McCouch S."/>
            <person name="Juretic N."/>
            <person name="Hoen D."/>
            <person name="Wright S."/>
            <person name="Bruskiewich R."/>
            <person name="Bureau T."/>
            <person name="Miyao A."/>
            <person name="Hirochika H."/>
            <person name="Nishikawa T."/>
            <person name="Kadowaki K."/>
            <person name="Sugiura M."/>
            <person name="Burr B."/>
            <person name="Sasaki T."/>
        </authorList>
    </citation>
    <scope>NUCLEOTIDE SEQUENCE [LARGE SCALE GENOMIC DNA]</scope>
    <source>
        <strain evidence="2">cv. Nipponbare</strain>
    </source>
</reference>
<dbReference type="InParanoid" id="A0A0P0XNV0"/>
<protein>
    <submittedName>
        <fullName evidence="1">Os09g0449466 protein</fullName>
    </submittedName>
</protein>
<dbReference type="AlphaFoldDB" id="A0A0P0XNV0"/>
<sequence>MYCDRSAMAQAVQNNTHKHNALSLSRPLPKQAVAAAATVMSGETDGGRVLRGFQCNHGRVSGCLLLLLPRSSARSVV</sequence>
<evidence type="ECO:0000313" key="1">
    <source>
        <dbReference type="EMBL" id="BAT08372.1"/>
    </source>
</evidence>
<accession>A0A0P0XNV0</accession>
<gene>
    <name evidence="1" type="ordered locus">Os09g0449466</name>
    <name evidence="1" type="ORF">OSNPB_090449466</name>
</gene>
<dbReference type="Proteomes" id="UP000059680">
    <property type="component" value="Chromosome 9"/>
</dbReference>
<organism evidence="1 2">
    <name type="scientific">Oryza sativa subsp. japonica</name>
    <name type="common">Rice</name>
    <dbReference type="NCBI Taxonomy" id="39947"/>
    <lineage>
        <taxon>Eukaryota</taxon>
        <taxon>Viridiplantae</taxon>
        <taxon>Streptophyta</taxon>
        <taxon>Embryophyta</taxon>
        <taxon>Tracheophyta</taxon>
        <taxon>Spermatophyta</taxon>
        <taxon>Magnoliopsida</taxon>
        <taxon>Liliopsida</taxon>
        <taxon>Poales</taxon>
        <taxon>Poaceae</taxon>
        <taxon>BOP clade</taxon>
        <taxon>Oryzoideae</taxon>
        <taxon>Oryzeae</taxon>
        <taxon>Oryzinae</taxon>
        <taxon>Oryza</taxon>
        <taxon>Oryza sativa</taxon>
    </lineage>
</organism>
<reference evidence="1 2" key="2">
    <citation type="journal article" date="2013" name="Plant Cell Physiol.">
        <title>Rice Annotation Project Database (RAP-DB): an integrative and interactive database for rice genomics.</title>
        <authorList>
            <person name="Sakai H."/>
            <person name="Lee S.S."/>
            <person name="Tanaka T."/>
            <person name="Numa H."/>
            <person name="Kim J."/>
            <person name="Kawahara Y."/>
            <person name="Wakimoto H."/>
            <person name="Yang C.C."/>
            <person name="Iwamoto M."/>
            <person name="Abe T."/>
            <person name="Yamada Y."/>
            <person name="Muto A."/>
            <person name="Inokuchi H."/>
            <person name="Ikemura T."/>
            <person name="Matsumoto T."/>
            <person name="Sasaki T."/>
            <person name="Itoh T."/>
        </authorList>
    </citation>
    <scope>NUCLEOTIDE SEQUENCE [LARGE SCALE GENOMIC DNA]</scope>
    <source>
        <strain evidence="2">cv. Nipponbare</strain>
    </source>
</reference>
<proteinExistence type="predicted"/>
<reference evidence="1 2" key="3">
    <citation type="journal article" date="2013" name="Rice">
        <title>Improvement of the Oryza sativa Nipponbare reference genome using next generation sequence and optical map data.</title>
        <authorList>
            <person name="Kawahara Y."/>
            <person name="de la Bastide M."/>
            <person name="Hamilton J.P."/>
            <person name="Kanamori H."/>
            <person name="McCombie W.R."/>
            <person name="Ouyang S."/>
            <person name="Schwartz D.C."/>
            <person name="Tanaka T."/>
            <person name="Wu J."/>
            <person name="Zhou S."/>
            <person name="Childs K.L."/>
            <person name="Davidson R.M."/>
            <person name="Lin H."/>
            <person name="Quesada-Ocampo L."/>
            <person name="Vaillancourt B."/>
            <person name="Sakai H."/>
            <person name="Lee S.S."/>
            <person name="Kim J."/>
            <person name="Numa H."/>
            <person name="Itoh T."/>
            <person name="Buell C.R."/>
            <person name="Matsumoto T."/>
        </authorList>
    </citation>
    <scope>NUCLEOTIDE SEQUENCE [LARGE SCALE GENOMIC DNA]</scope>
    <source>
        <strain evidence="2">cv. Nipponbare</strain>
    </source>
</reference>
<evidence type="ECO:0000313" key="2">
    <source>
        <dbReference type="Proteomes" id="UP000059680"/>
    </source>
</evidence>
<dbReference type="EMBL" id="AP014965">
    <property type="protein sequence ID" value="BAT08372.1"/>
    <property type="molecule type" value="Genomic_DNA"/>
</dbReference>
<dbReference type="PaxDb" id="39947-A0A0P0XNV0"/>
<keyword evidence="2" id="KW-1185">Reference proteome</keyword>